<reference evidence="1 2" key="1">
    <citation type="submission" date="2020-08" db="EMBL/GenBank/DDBJ databases">
        <title>Sequencing the genomes of 1000 actinobacteria strains.</title>
        <authorList>
            <person name="Klenk H.-P."/>
        </authorList>
    </citation>
    <scope>NUCLEOTIDE SEQUENCE [LARGE SCALE GENOMIC DNA]</scope>
    <source>
        <strain evidence="1 2">DSM 105784</strain>
    </source>
</reference>
<sequence>MKYVATIRPTETSEIEAEGETLALARIELEAKLPPGYQILAIRQG</sequence>
<comment type="caution">
    <text evidence="1">The sequence shown here is derived from an EMBL/GenBank/DDBJ whole genome shotgun (WGS) entry which is preliminary data.</text>
</comment>
<gene>
    <name evidence="1" type="ORF">HD599_003236</name>
</gene>
<evidence type="ECO:0000313" key="1">
    <source>
        <dbReference type="EMBL" id="MBB5844913.1"/>
    </source>
</evidence>
<dbReference type="EMBL" id="JACHMJ010000001">
    <property type="protein sequence ID" value="MBB5844913.1"/>
    <property type="molecule type" value="Genomic_DNA"/>
</dbReference>
<dbReference type="AlphaFoldDB" id="A0A841ATE2"/>
<name>A0A841ATE2_9MICO</name>
<keyword evidence="2" id="KW-1185">Reference proteome</keyword>
<proteinExistence type="predicted"/>
<dbReference type="Proteomes" id="UP000536685">
    <property type="component" value="Unassembled WGS sequence"/>
</dbReference>
<dbReference type="RefSeq" id="WP_184239535.1">
    <property type="nucleotide sequence ID" value="NZ_JACHMJ010000001.1"/>
</dbReference>
<evidence type="ECO:0000313" key="2">
    <source>
        <dbReference type="Proteomes" id="UP000536685"/>
    </source>
</evidence>
<accession>A0A841ATE2</accession>
<organism evidence="1 2">
    <name type="scientific">Conyzicola lurida</name>
    <dbReference type="NCBI Taxonomy" id="1172621"/>
    <lineage>
        <taxon>Bacteria</taxon>
        <taxon>Bacillati</taxon>
        <taxon>Actinomycetota</taxon>
        <taxon>Actinomycetes</taxon>
        <taxon>Micrococcales</taxon>
        <taxon>Microbacteriaceae</taxon>
        <taxon>Conyzicola</taxon>
    </lineage>
</organism>
<protein>
    <submittedName>
        <fullName evidence="1">Uncharacterized protein</fullName>
    </submittedName>
</protein>